<dbReference type="Gene3D" id="3.90.190.10">
    <property type="entry name" value="Protein tyrosine phosphatase superfamily"/>
    <property type="match status" value="1"/>
</dbReference>
<accession>A0A1H8URY6</accession>
<dbReference type="AlphaFoldDB" id="A0A1H8URY6"/>
<dbReference type="PANTHER" id="PTHR31126">
    <property type="entry name" value="TYROSINE-PROTEIN PHOSPHATASE"/>
    <property type="match status" value="1"/>
</dbReference>
<dbReference type="Proteomes" id="UP000198960">
    <property type="component" value="Unassembled WGS sequence"/>
</dbReference>
<dbReference type="Pfam" id="PF13350">
    <property type="entry name" value="Y_phosphatase3"/>
    <property type="match status" value="1"/>
</dbReference>
<evidence type="ECO:0000256" key="1">
    <source>
        <dbReference type="ARBA" id="ARBA00009580"/>
    </source>
</evidence>
<dbReference type="GO" id="GO:0004721">
    <property type="term" value="F:phosphoprotein phosphatase activity"/>
    <property type="evidence" value="ECO:0007669"/>
    <property type="project" value="InterPro"/>
</dbReference>
<organism evidence="3 4">
    <name type="scientific">Trujillonella endophytica</name>
    <dbReference type="NCBI Taxonomy" id="673521"/>
    <lineage>
        <taxon>Bacteria</taxon>
        <taxon>Bacillati</taxon>
        <taxon>Actinomycetota</taxon>
        <taxon>Actinomycetes</taxon>
        <taxon>Geodermatophilales</taxon>
        <taxon>Geodermatophilaceae</taxon>
        <taxon>Trujillonella</taxon>
    </lineage>
</organism>
<reference evidence="4" key="1">
    <citation type="submission" date="2016-10" db="EMBL/GenBank/DDBJ databases">
        <authorList>
            <person name="Varghese N."/>
            <person name="Submissions S."/>
        </authorList>
    </citation>
    <scope>NUCLEOTIDE SEQUENCE [LARGE SCALE GENOMIC DNA]</scope>
    <source>
        <strain evidence="4">DSM 45413</strain>
    </source>
</reference>
<name>A0A1H8URY6_9ACTN</name>
<dbReference type="SUPFAM" id="SSF52799">
    <property type="entry name" value="(Phosphotyrosine protein) phosphatases II"/>
    <property type="match status" value="1"/>
</dbReference>
<feature type="domain" description="Tyrosine specific protein phosphatases" evidence="2">
    <location>
        <begin position="130"/>
        <end position="181"/>
    </location>
</feature>
<evidence type="ECO:0000259" key="2">
    <source>
        <dbReference type="PROSITE" id="PS50056"/>
    </source>
</evidence>
<keyword evidence="4" id="KW-1185">Reference proteome</keyword>
<dbReference type="STRING" id="673521.SAMN05660991_03030"/>
<proteinExistence type="inferred from homology"/>
<protein>
    <submittedName>
        <fullName evidence="3">Protein tyrosine/serine phosphatase</fullName>
    </submittedName>
</protein>
<gene>
    <name evidence="3" type="ORF">SAMN05660991_03030</name>
</gene>
<dbReference type="InterPro" id="IPR016130">
    <property type="entry name" value="Tyr_Pase_AS"/>
</dbReference>
<dbReference type="PROSITE" id="PS00383">
    <property type="entry name" value="TYR_PHOSPHATASE_1"/>
    <property type="match status" value="1"/>
</dbReference>
<dbReference type="InterPro" id="IPR026893">
    <property type="entry name" value="Tyr/Ser_Pase_IphP-type"/>
</dbReference>
<dbReference type="EMBL" id="FOEE01000009">
    <property type="protein sequence ID" value="SEP05684.1"/>
    <property type="molecule type" value="Genomic_DNA"/>
</dbReference>
<dbReference type="InterPro" id="IPR029021">
    <property type="entry name" value="Prot-tyrosine_phosphatase-like"/>
</dbReference>
<comment type="similarity">
    <text evidence="1">Belongs to the protein-tyrosine phosphatase family.</text>
</comment>
<sequence length="256" mass="27298">MTSGAVGGTEWVPEGVLNFRDLGGLPVAGGGRVRTGRLFRSATPQLMTPSDLDELRSRVGLRTVLDLRFAKESAAGGSGLLAGSGIAVVNIPFRVPRPADPNTPVGEQAPAQLSGILGPFYLGMLELSAERIARAVRLLLDDGMPALFHCAAGKDRTGILAALLLSTVGVPDDVVVADYVRTNESLDRMLAQLRSLDFYADQMHLREPQRNTVDGGVMEVFLDGLRRTHGSARGYLLSAGLLEDELADLRDRLVGP</sequence>
<dbReference type="PROSITE" id="PS50056">
    <property type="entry name" value="TYR_PHOSPHATASE_2"/>
    <property type="match status" value="1"/>
</dbReference>
<dbReference type="RefSeq" id="WP_170861125.1">
    <property type="nucleotide sequence ID" value="NZ_FOEE01000009.1"/>
</dbReference>
<dbReference type="InterPro" id="IPR000387">
    <property type="entry name" value="Tyr_Pase_dom"/>
</dbReference>
<evidence type="ECO:0000313" key="3">
    <source>
        <dbReference type="EMBL" id="SEP05684.1"/>
    </source>
</evidence>
<dbReference type="PANTHER" id="PTHR31126:SF1">
    <property type="entry name" value="TYROSINE SPECIFIC PROTEIN PHOSPHATASES DOMAIN-CONTAINING PROTEIN"/>
    <property type="match status" value="1"/>
</dbReference>
<evidence type="ECO:0000313" key="4">
    <source>
        <dbReference type="Proteomes" id="UP000198960"/>
    </source>
</evidence>